<dbReference type="EMBL" id="CP063687">
    <property type="protein sequence ID" value="QOY25565.1"/>
    <property type="molecule type" value="Genomic_DNA"/>
</dbReference>
<proteinExistence type="inferred from homology"/>
<dbReference type="Proteomes" id="UP000587477">
    <property type="component" value="Chromosome"/>
</dbReference>
<dbReference type="Gene3D" id="1.10.530.10">
    <property type="match status" value="1"/>
</dbReference>
<dbReference type="PROSITE" id="PS00922">
    <property type="entry name" value="TRANSGLYCOSYLASE"/>
    <property type="match status" value="1"/>
</dbReference>
<reference evidence="4" key="1">
    <citation type="submission" date="2020-10" db="EMBL/GenBank/DDBJ databases">
        <title>Complete genome sequence of Bacillus velezensis NST6.</title>
        <authorList>
            <person name="Choi J."/>
        </authorList>
    </citation>
    <scope>NUCLEOTIDE SEQUENCE [LARGE SCALE GENOMIC DNA]</scope>
    <source>
        <strain evidence="4">NST6</strain>
    </source>
</reference>
<dbReference type="InterPro" id="IPR000189">
    <property type="entry name" value="Transglyc_AS"/>
</dbReference>
<evidence type="ECO:0000313" key="4">
    <source>
        <dbReference type="Proteomes" id="UP000587477"/>
    </source>
</evidence>
<dbReference type="EC" id="4.2.2.-" evidence="3"/>
<dbReference type="AlphaFoldDB" id="A0A411A4J3"/>
<dbReference type="GO" id="GO:0008933">
    <property type="term" value="F:peptidoglycan lytic transglycosylase activity"/>
    <property type="evidence" value="ECO:0007669"/>
    <property type="project" value="InterPro"/>
</dbReference>
<dbReference type="PANTHER" id="PTHR37423:SF2">
    <property type="entry name" value="MEMBRANE-BOUND LYTIC MUREIN TRANSGLYCOSYLASE C"/>
    <property type="match status" value="1"/>
</dbReference>
<gene>
    <name evidence="3" type="primary">slt</name>
    <name evidence="3" type="ORF">BACVE_000494</name>
</gene>
<accession>A0A411A4J3</accession>
<feature type="domain" description="Transglycosylase SLT" evidence="2">
    <location>
        <begin position="110"/>
        <end position="217"/>
    </location>
</feature>
<sequence length="228" mass="23926">MNITNWAALLQLQSMALQSISHTSTASGGQSSESPLANFSALLSQYTDTAVRQQPESGILNGVRTAHASYSPRIPVSSDSAAASQTASPSIKSANAASDISTGNFSIDSAIQKAAEKYGVDEKLIRAVIKQESGFNPKAVSGAGAMGLMQLMPSTAESLGVSNPLDPVQNAEGGTKYLKQMLTKYDGDVSLALAAYNAGPGNVDRYGGIPPFKETQQYVKNITKHYYA</sequence>
<organism evidence="3 4">
    <name type="scientific">Bacillus velezensis</name>
    <dbReference type="NCBI Taxonomy" id="492670"/>
    <lineage>
        <taxon>Bacteria</taxon>
        <taxon>Bacillati</taxon>
        <taxon>Bacillota</taxon>
        <taxon>Bacilli</taxon>
        <taxon>Bacillales</taxon>
        <taxon>Bacillaceae</taxon>
        <taxon>Bacillus</taxon>
        <taxon>Bacillus amyloliquefaciens group</taxon>
    </lineage>
</organism>
<dbReference type="Pfam" id="PF01464">
    <property type="entry name" value="SLT"/>
    <property type="match status" value="1"/>
</dbReference>
<dbReference type="InterPro" id="IPR023346">
    <property type="entry name" value="Lysozyme-like_dom_sf"/>
</dbReference>
<name>A0A411A4J3_BACVE</name>
<dbReference type="GO" id="GO:0000270">
    <property type="term" value="P:peptidoglycan metabolic process"/>
    <property type="evidence" value="ECO:0007669"/>
    <property type="project" value="InterPro"/>
</dbReference>
<dbReference type="RefSeq" id="WP_017417458.1">
    <property type="nucleotide sequence ID" value="NZ_BDDG01000003.1"/>
</dbReference>
<dbReference type="PANTHER" id="PTHR37423">
    <property type="entry name" value="SOLUBLE LYTIC MUREIN TRANSGLYCOSYLASE-RELATED"/>
    <property type="match status" value="1"/>
</dbReference>
<evidence type="ECO:0000313" key="3">
    <source>
        <dbReference type="EMBL" id="QOY25565.1"/>
    </source>
</evidence>
<comment type="similarity">
    <text evidence="1">Belongs to the transglycosylase Slt family.</text>
</comment>
<keyword evidence="3" id="KW-0456">Lyase</keyword>
<dbReference type="CDD" id="cd00254">
    <property type="entry name" value="LT-like"/>
    <property type="match status" value="1"/>
</dbReference>
<dbReference type="GO" id="GO:0016020">
    <property type="term" value="C:membrane"/>
    <property type="evidence" value="ECO:0007669"/>
    <property type="project" value="InterPro"/>
</dbReference>
<dbReference type="SUPFAM" id="SSF53955">
    <property type="entry name" value="Lysozyme-like"/>
    <property type="match status" value="1"/>
</dbReference>
<dbReference type="InterPro" id="IPR008258">
    <property type="entry name" value="Transglycosylase_SLT_dom_1"/>
</dbReference>
<evidence type="ECO:0000259" key="2">
    <source>
        <dbReference type="Pfam" id="PF01464"/>
    </source>
</evidence>
<evidence type="ECO:0000256" key="1">
    <source>
        <dbReference type="ARBA" id="ARBA00007734"/>
    </source>
</evidence>
<protein>
    <submittedName>
        <fullName evidence="3">Soluble lytic murein transglycosylase</fullName>
        <ecNumber evidence="3">4.2.2.-</ecNumber>
    </submittedName>
</protein>